<reference evidence="2 3" key="1">
    <citation type="submission" date="2024-01" db="EMBL/GenBank/DDBJ databases">
        <title>Genome assemblies of Stephania.</title>
        <authorList>
            <person name="Yang L."/>
        </authorList>
    </citation>
    <scope>NUCLEOTIDE SEQUENCE [LARGE SCALE GENOMIC DNA]</scope>
    <source>
        <strain evidence="2">JXDWG</strain>
        <tissue evidence="2">Leaf</tissue>
    </source>
</reference>
<comment type="caution">
    <text evidence="2">The sequence shown here is derived from an EMBL/GenBank/DDBJ whole genome shotgun (WGS) entry which is preliminary data.</text>
</comment>
<keyword evidence="3" id="KW-1185">Reference proteome</keyword>
<name>A0AAP0K8Z9_9MAGN</name>
<dbReference type="AlphaFoldDB" id="A0AAP0K8Z9"/>
<accession>A0AAP0K8Z9</accession>
<sequence length="227" mass="24550">MAVIARSSDASNAARRPAVGSAPAGRRHSRSDEIGGQPRTSRRGGVEQRLRASSRVAARRGERCQHGADGGQAAPARRRDRRRSDGGGGQFADQRRGGSNERVGSAAMARESGAGERSAAAPVSGRRRRRQGSGSDAVAAATRWRVVDRSDARFRRNREDAMELIVNHCKTMPIYVVCPCVSRWAGTPGACAELHIFLLDLLTGLVILMFDRVRAMTSSEREGFIAR</sequence>
<feature type="compositionally biased region" description="Low complexity" evidence="1">
    <location>
        <begin position="1"/>
        <end position="18"/>
    </location>
</feature>
<dbReference type="Proteomes" id="UP001419268">
    <property type="component" value="Unassembled WGS sequence"/>
</dbReference>
<feature type="region of interest" description="Disordered" evidence="1">
    <location>
        <begin position="1"/>
        <end position="138"/>
    </location>
</feature>
<protein>
    <submittedName>
        <fullName evidence="2">Uncharacterized protein</fullName>
    </submittedName>
</protein>
<gene>
    <name evidence="2" type="ORF">Scep_006894</name>
</gene>
<evidence type="ECO:0000313" key="3">
    <source>
        <dbReference type="Proteomes" id="UP001419268"/>
    </source>
</evidence>
<evidence type="ECO:0000256" key="1">
    <source>
        <dbReference type="SAM" id="MobiDB-lite"/>
    </source>
</evidence>
<organism evidence="2 3">
    <name type="scientific">Stephania cephalantha</name>
    <dbReference type="NCBI Taxonomy" id="152367"/>
    <lineage>
        <taxon>Eukaryota</taxon>
        <taxon>Viridiplantae</taxon>
        <taxon>Streptophyta</taxon>
        <taxon>Embryophyta</taxon>
        <taxon>Tracheophyta</taxon>
        <taxon>Spermatophyta</taxon>
        <taxon>Magnoliopsida</taxon>
        <taxon>Ranunculales</taxon>
        <taxon>Menispermaceae</taxon>
        <taxon>Menispermoideae</taxon>
        <taxon>Cissampelideae</taxon>
        <taxon>Stephania</taxon>
    </lineage>
</organism>
<dbReference type="EMBL" id="JBBNAG010000003">
    <property type="protein sequence ID" value="KAK9148137.1"/>
    <property type="molecule type" value="Genomic_DNA"/>
</dbReference>
<proteinExistence type="predicted"/>
<evidence type="ECO:0000313" key="2">
    <source>
        <dbReference type="EMBL" id="KAK9148137.1"/>
    </source>
</evidence>